<dbReference type="PANTHER" id="PTHR40056:SF1">
    <property type="entry name" value="DUF1836 DOMAIN-CONTAINING PROTEIN"/>
    <property type="match status" value="1"/>
</dbReference>
<evidence type="ECO:0000313" key="1">
    <source>
        <dbReference type="EMBL" id="MBO8462687.1"/>
    </source>
</evidence>
<dbReference type="PANTHER" id="PTHR40056">
    <property type="entry name" value="HYPOTHETICAL CYTOSOLIC PROTEIN"/>
    <property type="match status" value="1"/>
</dbReference>
<proteinExistence type="predicted"/>
<dbReference type="Pfam" id="PF08876">
    <property type="entry name" value="DUF1836"/>
    <property type="match status" value="1"/>
</dbReference>
<gene>
    <name evidence="1" type="ORF">IAC13_02005</name>
</gene>
<dbReference type="AlphaFoldDB" id="A0A9D9HZC3"/>
<sequence>MDIKDYIAQWCKLDYILPEDIPDIELYMDQVTTFMEQHFSNSKRYKEDKTLTKTMINNYTKHKLMPPPQKKKYNKNQIYLLIYIYYFKNILSISDIQKLLNPLTEHFYQSSSISNKVDFPQIYQSLYELEHEHHYKIKESIEETVELALSAFPDLEGTDKELLQNFTIIALLSYDIFLRKQIIEKMIDNLYSPKISDTCESSNKKKN</sequence>
<reference evidence="1" key="1">
    <citation type="submission" date="2020-10" db="EMBL/GenBank/DDBJ databases">
        <authorList>
            <person name="Gilroy R."/>
        </authorList>
    </citation>
    <scope>NUCLEOTIDE SEQUENCE</scope>
    <source>
        <strain evidence="1">E3-2379</strain>
    </source>
</reference>
<name>A0A9D9HZC3_9FIRM</name>
<protein>
    <submittedName>
        <fullName evidence="1">DUF1836 domain-containing protein</fullName>
    </submittedName>
</protein>
<accession>A0A9D9HZC3</accession>
<comment type="caution">
    <text evidence="1">The sequence shown here is derived from an EMBL/GenBank/DDBJ whole genome shotgun (WGS) entry which is preliminary data.</text>
</comment>
<organism evidence="1 2">
    <name type="scientific">Candidatus Scybalomonas excrementavium</name>
    <dbReference type="NCBI Taxonomy" id="2840943"/>
    <lineage>
        <taxon>Bacteria</taxon>
        <taxon>Bacillati</taxon>
        <taxon>Bacillota</taxon>
        <taxon>Clostridia</taxon>
        <taxon>Lachnospirales</taxon>
        <taxon>Lachnospiraceae</taxon>
        <taxon>Lachnospiraceae incertae sedis</taxon>
        <taxon>Candidatus Scybalomonas</taxon>
    </lineage>
</organism>
<dbReference type="EMBL" id="JADIML010000061">
    <property type="protein sequence ID" value="MBO8462687.1"/>
    <property type="molecule type" value="Genomic_DNA"/>
</dbReference>
<dbReference type="Proteomes" id="UP000823618">
    <property type="component" value="Unassembled WGS sequence"/>
</dbReference>
<reference evidence="1" key="2">
    <citation type="journal article" date="2021" name="PeerJ">
        <title>Extensive microbial diversity within the chicken gut microbiome revealed by metagenomics and culture.</title>
        <authorList>
            <person name="Gilroy R."/>
            <person name="Ravi A."/>
            <person name="Getino M."/>
            <person name="Pursley I."/>
            <person name="Horton D.L."/>
            <person name="Alikhan N.F."/>
            <person name="Baker D."/>
            <person name="Gharbi K."/>
            <person name="Hall N."/>
            <person name="Watson M."/>
            <person name="Adriaenssens E.M."/>
            <person name="Foster-Nyarko E."/>
            <person name="Jarju S."/>
            <person name="Secka A."/>
            <person name="Antonio M."/>
            <person name="Oren A."/>
            <person name="Chaudhuri R.R."/>
            <person name="La Ragione R."/>
            <person name="Hildebrand F."/>
            <person name="Pallen M.J."/>
        </authorList>
    </citation>
    <scope>NUCLEOTIDE SEQUENCE</scope>
    <source>
        <strain evidence="1">E3-2379</strain>
    </source>
</reference>
<dbReference type="InterPro" id="IPR014975">
    <property type="entry name" value="DUF1836"/>
</dbReference>
<evidence type="ECO:0000313" key="2">
    <source>
        <dbReference type="Proteomes" id="UP000823618"/>
    </source>
</evidence>